<dbReference type="Proteomes" id="UP000428333">
    <property type="component" value="Linkage Group LG03"/>
</dbReference>
<dbReference type="OrthoDB" id="431497at2759"/>
<feature type="coiled-coil region" evidence="1">
    <location>
        <begin position="176"/>
        <end position="259"/>
    </location>
</feature>
<keyword evidence="3" id="KW-1185">Reference proteome</keyword>
<name>A0A6A4M7I6_9ERIC</name>
<feature type="coiled-coil region" evidence="1">
    <location>
        <begin position="42"/>
        <end position="97"/>
    </location>
</feature>
<evidence type="ECO:0000313" key="3">
    <source>
        <dbReference type="Proteomes" id="UP000428333"/>
    </source>
</evidence>
<keyword evidence="1" id="KW-0175">Coiled coil</keyword>
<gene>
    <name evidence="2" type="ORF">C3L33_04775</name>
</gene>
<dbReference type="AlphaFoldDB" id="A0A6A4M7I6"/>
<dbReference type="EMBL" id="QEFC01000575">
    <property type="protein sequence ID" value="KAE9463329.1"/>
    <property type="molecule type" value="Genomic_DNA"/>
</dbReference>
<dbReference type="SUPFAM" id="SSF52540">
    <property type="entry name" value="P-loop containing nucleoside triphosphate hydrolases"/>
    <property type="match status" value="1"/>
</dbReference>
<accession>A0A6A4M7I6</accession>
<feature type="non-terminal residue" evidence="2">
    <location>
        <position position="1"/>
    </location>
</feature>
<organism evidence="2 3">
    <name type="scientific">Rhododendron williamsianum</name>
    <dbReference type="NCBI Taxonomy" id="262921"/>
    <lineage>
        <taxon>Eukaryota</taxon>
        <taxon>Viridiplantae</taxon>
        <taxon>Streptophyta</taxon>
        <taxon>Embryophyta</taxon>
        <taxon>Tracheophyta</taxon>
        <taxon>Spermatophyta</taxon>
        <taxon>Magnoliopsida</taxon>
        <taxon>eudicotyledons</taxon>
        <taxon>Gunneridae</taxon>
        <taxon>Pentapetalae</taxon>
        <taxon>asterids</taxon>
        <taxon>Ericales</taxon>
        <taxon>Ericaceae</taxon>
        <taxon>Ericoideae</taxon>
        <taxon>Rhodoreae</taxon>
        <taxon>Rhododendron</taxon>
    </lineage>
</organism>
<evidence type="ECO:0000313" key="2">
    <source>
        <dbReference type="EMBL" id="KAE9463329.1"/>
    </source>
</evidence>
<comment type="caution">
    <text evidence="2">The sequence shown here is derived from an EMBL/GenBank/DDBJ whole genome shotgun (WGS) entry which is preliminary data.</text>
</comment>
<dbReference type="Gene3D" id="3.40.50.300">
    <property type="entry name" value="P-loop containing nucleotide triphosphate hydrolases"/>
    <property type="match status" value="2"/>
</dbReference>
<evidence type="ECO:0008006" key="4">
    <source>
        <dbReference type="Google" id="ProtNLM"/>
    </source>
</evidence>
<dbReference type="PANTHER" id="PTHR43977">
    <property type="entry name" value="STRUCTURAL MAINTENANCE OF CHROMOSOMES PROTEIN 3"/>
    <property type="match status" value="1"/>
</dbReference>
<reference evidence="2 3" key="1">
    <citation type="journal article" date="2019" name="Genome Biol. Evol.">
        <title>The Rhododendron genome and chromosomal organization provide insight into shared whole-genome duplications across the heath family (Ericaceae).</title>
        <authorList>
            <person name="Soza V.L."/>
            <person name="Lindsley D."/>
            <person name="Waalkes A."/>
            <person name="Ramage E."/>
            <person name="Patwardhan R.P."/>
            <person name="Burton J.N."/>
            <person name="Adey A."/>
            <person name="Kumar A."/>
            <person name="Qiu R."/>
            <person name="Shendure J."/>
            <person name="Hall B."/>
        </authorList>
    </citation>
    <scope>NUCLEOTIDE SEQUENCE [LARGE SCALE GENOMIC DNA]</scope>
    <source>
        <strain evidence="2">RSF 1966-606</strain>
    </source>
</reference>
<dbReference type="InterPro" id="IPR027417">
    <property type="entry name" value="P-loop_NTPase"/>
</dbReference>
<protein>
    <recommendedName>
        <fullName evidence="4">RecF/RecN/SMC N-terminal domain-containing protein</fullName>
    </recommendedName>
</protein>
<evidence type="ECO:0000256" key="1">
    <source>
        <dbReference type="SAM" id="Coils"/>
    </source>
</evidence>
<sequence>MLNTRVFLVELSFDETYYYQSIIIDQKITELVAEQQKNDAKHAHDRSEREQLKEDIANARKQKESISKALEKKEKLLANVRTQIGQLKANISMKQDEMGTELVDHLTPEEKDLLQRLNPEITELKETLIACRANRIETETRKAELETNLSTNLVRRRQELEAVKVSGETDKLDAEAEAKKQELADATLLVEDVTQQLKRVSGSIAERTRQLGKIKDEKNKLKSLEESYENTLQDEAKELEQLLSNRNILVAKKEEYLKKSRELGPLSSDAFDVYYSSLNYVPSFDSMRIWCFCCCTRFPILLGGMFFCYCYHLNLFELTGFFHSANYRHRRRNIKELHKMLHRCNEQLQQFSHVNKKALDQYVNFTEQREELQKRQAELDAGDEKIRELISVLDQRKDESIERTFKGVAKHFREVFSELVQGGHGFLVMMKKKDGDQGDDDQDEDAPRVADMEGRVEKYIGVKVKACSPFRNICGVNVSFTGQGETQSMKQLSGGQKTVEILNLLIVDMIRRLADMANTQFITTTFRPELVKVADKIYGVKHKSRVSNVEVISKEEALIFIEQDQSHNV</sequence>
<proteinExistence type="predicted"/>